<sequence length="212" mass="23531">MLRLAAGRCGARGLRVPGRRRTRGHRLPPFRARRLRRGGFRWPLAAARRQRSRRRVVHRTVERGSLRHGHGRLVGEDGSVFEGSFFDGEFCGEGVFRSPPGHRYEGQWLHGKRHGQGVYRHASGARFEGSWRGGLKEGPGAEHYADGSVYSGEYAQGLKHGRGRYEYASQGVSYSGQFVADALHGEGTYTFSDGRVYAGQWRDGHISAAPAG</sequence>
<dbReference type="EMBL" id="CAUYUJ010022592">
    <property type="protein sequence ID" value="CAK0911497.1"/>
    <property type="molecule type" value="Genomic_DNA"/>
</dbReference>
<evidence type="ECO:0008006" key="4">
    <source>
        <dbReference type="Google" id="ProtNLM"/>
    </source>
</evidence>
<dbReference type="Proteomes" id="UP001189429">
    <property type="component" value="Unassembled WGS sequence"/>
</dbReference>
<dbReference type="SMART" id="SM00698">
    <property type="entry name" value="MORN"/>
    <property type="match status" value="5"/>
</dbReference>
<proteinExistence type="predicted"/>
<reference evidence="2" key="1">
    <citation type="submission" date="2023-10" db="EMBL/GenBank/DDBJ databases">
        <authorList>
            <person name="Chen Y."/>
            <person name="Shah S."/>
            <person name="Dougan E. K."/>
            <person name="Thang M."/>
            <person name="Chan C."/>
        </authorList>
    </citation>
    <scope>NUCLEOTIDE SEQUENCE [LARGE SCALE GENOMIC DNA]</scope>
</reference>
<comment type="caution">
    <text evidence="2">The sequence shown here is derived from an EMBL/GenBank/DDBJ whole genome shotgun (WGS) entry which is preliminary data.</text>
</comment>
<gene>
    <name evidence="2" type="ORF">PCOR1329_LOCUS85356</name>
</gene>
<dbReference type="InterPro" id="IPR003409">
    <property type="entry name" value="MORN"/>
</dbReference>
<evidence type="ECO:0000256" key="1">
    <source>
        <dbReference type="ARBA" id="ARBA00022737"/>
    </source>
</evidence>
<keyword evidence="1" id="KW-0677">Repeat</keyword>
<dbReference type="Gene3D" id="2.20.110.10">
    <property type="entry name" value="Histone H3 K4-specific methyltransferase SET7/9 N-terminal domain"/>
    <property type="match status" value="3"/>
</dbReference>
<organism evidence="2 3">
    <name type="scientific">Prorocentrum cordatum</name>
    <dbReference type="NCBI Taxonomy" id="2364126"/>
    <lineage>
        <taxon>Eukaryota</taxon>
        <taxon>Sar</taxon>
        <taxon>Alveolata</taxon>
        <taxon>Dinophyceae</taxon>
        <taxon>Prorocentrales</taxon>
        <taxon>Prorocentraceae</taxon>
        <taxon>Prorocentrum</taxon>
    </lineage>
</organism>
<keyword evidence="3" id="KW-1185">Reference proteome</keyword>
<dbReference type="PANTHER" id="PTHR43215:SF14">
    <property type="entry name" value="RADIAL SPOKE HEAD 1 HOMOLOG"/>
    <property type="match status" value="1"/>
</dbReference>
<name>A0ABN9YF83_9DINO</name>
<accession>A0ABN9YF83</accession>
<protein>
    <recommendedName>
        <fullName evidence="4">MORN repeat-containing protein 5</fullName>
    </recommendedName>
</protein>
<evidence type="ECO:0000313" key="2">
    <source>
        <dbReference type="EMBL" id="CAK0911497.1"/>
    </source>
</evidence>
<evidence type="ECO:0000313" key="3">
    <source>
        <dbReference type="Proteomes" id="UP001189429"/>
    </source>
</evidence>
<dbReference type="PANTHER" id="PTHR43215">
    <property type="entry name" value="RADIAL SPOKE HEAD 1 HOMOLOG"/>
    <property type="match status" value="1"/>
</dbReference>
<dbReference type="SUPFAM" id="SSF82185">
    <property type="entry name" value="Histone H3 K4-specific methyltransferase SET7/9 N-terminal domain"/>
    <property type="match status" value="2"/>
</dbReference>
<dbReference type="Pfam" id="PF02493">
    <property type="entry name" value="MORN"/>
    <property type="match status" value="7"/>
</dbReference>